<accession>A0A8D0D0R0</accession>
<evidence type="ECO:0000256" key="1">
    <source>
        <dbReference type="ARBA" id="ARBA00004613"/>
    </source>
</evidence>
<evidence type="ECO:0000256" key="7">
    <source>
        <dbReference type="SAM" id="MobiDB-lite"/>
    </source>
</evidence>
<comment type="subcellular location">
    <subcellularLocation>
        <location evidence="1">Secreted</location>
    </subcellularLocation>
</comment>
<evidence type="ECO:0000256" key="8">
    <source>
        <dbReference type="SAM" id="SignalP"/>
    </source>
</evidence>
<dbReference type="Pfam" id="PF08107">
    <property type="entry name" value="Antimicrobial12"/>
    <property type="match status" value="1"/>
</dbReference>
<evidence type="ECO:0000313" key="9">
    <source>
        <dbReference type="Ensembl" id="ENSSLUP00000025101.1"/>
    </source>
</evidence>
<keyword evidence="5" id="KW-0027">Amidation</keyword>
<reference evidence="9" key="1">
    <citation type="submission" date="2025-08" db="UniProtKB">
        <authorList>
            <consortium name="Ensembl"/>
        </authorList>
    </citation>
    <scope>IDENTIFICATION</scope>
</reference>
<sequence>MKCVMIFLVLMLVVLMAEPGECVFGSLKAMWRGAKQARNEYRRMSDMEKMNRRYGPNWQNGAGKPNEQEGSEPYRR</sequence>
<keyword evidence="3" id="KW-0964">Secreted</keyword>
<evidence type="ECO:0000256" key="2">
    <source>
        <dbReference type="ARBA" id="ARBA00007419"/>
    </source>
</evidence>
<evidence type="ECO:0000256" key="4">
    <source>
        <dbReference type="ARBA" id="ARBA00022529"/>
    </source>
</evidence>
<dbReference type="GO" id="GO:0005576">
    <property type="term" value="C:extracellular region"/>
    <property type="evidence" value="ECO:0007669"/>
    <property type="project" value="UniProtKB-SubCell"/>
</dbReference>
<keyword evidence="8" id="KW-0732">Signal</keyword>
<reference evidence="9" key="2">
    <citation type="submission" date="2025-09" db="UniProtKB">
        <authorList>
            <consortium name="Ensembl"/>
        </authorList>
    </citation>
    <scope>IDENTIFICATION</scope>
</reference>
<organism evidence="9 10">
    <name type="scientific">Sander lucioperca</name>
    <name type="common">Pike-perch</name>
    <name type="synonym">Perca lucioperca</name>
    <dbReference type="NCBI Taxonomy" id="283035"/>
    <lineage>
        <taxon>Eukaryota</taxon>
        <taxon>Metazoa</taxon>
        <taxon>Chordata</taxon>
        <taxon>Craniata</taxon>
        <taxon>Vertebrata</taxon>
        <taxon>Euteleostomi</taxon>
        <taxon>Actinopterygii</taxon>
        <taxon>Neopterygii</taxon>
        <taxon>Teleostei</taxon>
        <taxon>Neoteleostei</taxon>
        <taxon>Acanthomorphata</taxon>
        <taxon>Eupercaria</taxon>
        <taxon>Perciformes</taxon>
        <taxon>Percoidei</taxon>
        <taxon>Percidae</taxon>
        <taxon>Luciopercinae</taxon>
        <taxon>Sander</taxon>
    </lineage>
</organism>
<evidence type="ECO:0000256" key="3">
    <source>
        <dbReference type="ARBA" id="ARBA00022525"/>
    </source>
</evidence>
<comment type="similarity">
    <text evidence="2">Belongs to the pleurocidin family.</text>
</comment>
<dbReference type="InterPro" id="IPR012515">
    <property type="entry name" value="Antimicrobial12"/>
</dbReference>
<feature type="region of interest" description="Disordered" evidence="7">
    <location>
        <begin position="52"/>
        <end position="76"/>
    </location>
</feature>
<proteinExistence type="inferred from homology"/>
<dbReference type="GO" id="GO:0042742">
    <property type="term" value="P:defense response to bacterium"/>
    <property type="evidence" value="ECO:0007669"/>
    <property type="project" value="UniProtKB-KW"/>
</dbReference>
<keyword evidence="10" id="KW-1185">Reference proteome</keyword>
<dbReference type="Ensembl" id="ENSSLUT00000025908.1">
    <property type="protein sequence ID" value="ENSSLUP00000025101.1"/>
    <property type="gene ID" value="ENSSLUG00000011435.1"/>
</dbReference>
<protein>
    <submittedName>
        <fullName evidence="9">Uncharacterized protein</fullName>
    </submittedName>
</protein>
<evidence type="ECO:0000256" key="5">
    <source>
        <dbReference type="ARBA" id="ARBA00022815"/>
    </source>
</evidence>
<dbReference type="GeneTree" id="ENSGT01080000257477"/>
<dbReference type="AlphaFoldDB" id="A0A8D0D0R0"/>
<name>A0A8D0D0R0_SANLU</name>
<feature type="signal peptide" evidence="8">
    <location>
        <begin position="1"/>
        <end position="22"/>
    </location>
</feature>
<evidence type="ECO:0000313" key="10">
    <source>
        <dbReference type="Proteomes" id="UP000694568"/>
    </source>
</evidence>
<evidence type="ECO:0000256" key="6">
    <source>
        <dbReference type="ARBA" id="ARBA00023022"/>
    </source>
</evidence>
<keyword evidence="4" id="KW-0929">Antimicrobial</keyword>
<keyword evidence="6" id="KW-0044">Antibiotic</keyword>
<feature type="chain" id="PRO_5034252036" evidence="8">
    <location>
        <begin position="23"/>
        <end position="76"/>
    </location>
</feature>
<dbReference type="Proteomes" id="UP000694568">
    <property type="component" value="Unplaced"/>
</dbReference>